<reference evidence="9 10" key="1">
    <citation type="submission" date="2018-09" db="EMBL/GenBank/DDBJ databases">
        <title>YIM 75507 draft genome.</title>
        <authorList>
            <person name="Tang S."/>
            <person name="Feng Y."/>
        </authorList>
    </citation>
    <scope>NUCLEOTIDE SEQUENCE [LARGE SCALE GENOMIC DNA]</scope>
    <source>
        <strain evidence="9 10">YIM 75507</strain>
    </source>
</reference>
<feature type="active site" description="Proton acceptor" evidence="5">
    <location>
        <position position="503"/>
    </location>
</feature>
<evidence type="ECO:0000259" key="8">
    <source>
        <dbReference type="PROSITE" id="PS00624"/>
    </source>
</evidence>
<organism evidence="9 10">
    <name type="scientific">Bailinhaonella thermotolerans</name>
    <dbReference type="NCBI Taxonomy" id="1070861"/>
    <lineage>
        <taxon>Bacteria</taxon>
        <taxon>Bacillati</taxon>
        <taxon>Actinomycetota</taxon>
        <taxon>Actinomycetes</taxon>
        <taxon>Streptosporangiales</taxon>
        <taxon>Streptosporangiaceae</taxon>
        <taxon>Bailinhaonella</taxon>
    </lineage>
</organism>
<dbReference type="InterPro" id="IPR007867">
    <property type="entry name" value="GMC_OxRtase_C"/>
</dbReference>
<dbReference type="OrthoDB" id="9785276at2"/>
<dbReference type="PIRSF" id="PIRSF000137">
    <property type="entry name" value="Alcohol_oxidase"/>
    <property type="match status" value="1"/>
</dbReference>
<dbReference type="PANTHER" id="PTHR11552:SF147">
    <property type="entry name" value="CHOLINE DEHYDROGENASE, MITOCHONDRIAL"/>
    <property type="match status" value="1"/>
</dbReference>
<feature type="active site" description="Proton donor" evidence="5">
    <location>
        <position position="461"/>
    </location>
</feature>
<dbReference type="Pfam" id="PF00732">
    <property type="entry name" value="GMC_oxred_N"/>
    <property type="match status" value="1"/>
</dbReference>
<protein>
    <submittedName>
        <fullName evidence="9">Choline dehydrogenase</fullName>
    </submittedName>
</protein>
<dbReference type="EMBL" id="QZEY01000002">
    <property type="protein sequence ID" value="RJL34452.1"/>
    <property type="molecule type" value="Genomic_DNA"/>
</dbReference>
<keyword evidence="4 6" id="KW-0274">FAD</keyword>
<keyword evidence="10" id="KW-1185">Reference proteome</keyword>
<evidence type="ECO:0000259" key="7">
    <source>
        <dbReference type="PROSITE" id="PS00623"/>
    </source>
</evidence>
<evidence type="ECO:0000256" key="3">
    <source>
        <dbReference type="ARBA" id="ARBA00022630"/>
    </source>
</evidence>
<dbReference type="Pfam" id="PF05199">
    <property type="entry name" value="GMC_oxred_C"/>
    <property type="match status" value="1"/>
</dbReference>
<dbReference type="InterPro" id="IPR000172">
    <property type="entry name" value="GMC_OxRdtase_N"/>
</dbReference>
<evidence type="ECO:0000256" key="6">
    <source>
        <dbReference type="RuleBase" id="RU003968"/>
    </source>
</evidence>
<name>A0A3A4BI19_9ACTN</name>
<evidence type="ECO:0000256" key="4">
    <source>
        <dbReference type="ARBA" id="ARBA00022827"/>
    </source>
</evidence>
<dbReference type="InterPro" id="IPR036188">
    <property type="entry name" value="FAD/NAD-bd_sf"/>
</dbReference>
<dbReference type="RefSeq" id="WP_119925754.1">
    <property type="nucleotide sequence ID" value="NZ_QZEY01000002.1"/>
</dbReference>
<dbReference type="PANTHER" id="PTHR11552">
    <property type="entry name" value="GLUCOSE-METHANOL-CHOLINE GMC OXIDOREDUCTASE"/>
    <property type="match status" value="1"/>
</dbReference>
<comment type="cofactor">
    <cofactor evidence="1">
        <name>FAD</name>
        <dbReference type="ChEBI" id="CHEBI:57692"/>
    </cofactor>
</comment>
<evidence type="ECO:0000256" key="1">
    <source>
        <dbReference type="ARBA" id="ARBA00001974"/>
    </source>
</evidence>
<accession>A0A3A4BI19</accession>
<dbReference type="SUPFAM" id="SSF51905">
    <property type="entry name" value="FAD/NAD(P)-binding domain"/>
    <property type="match status" value="1"/>
</dbReference>
<gene>
    <name evidence="9" type="ORF">D5H75_08485</name>
</gene>
<evidence type="ECO:0000256" key="5">
    <source>
        <dbReference type="PIRSR" id="PIRSR000137-1"/>
    </source>
</evidence>
<dbReference type="Gene3D" id="3.30.560.10">
    <property type="entry name" value="Glucose Oxidase, domain 3"/>
    <property type="match status" value="1"/>
</dbReference>
<dbReference type="SUPFAM" id="SSF54373">
    <property type="entry name" value="FAD-linked reductases, C-terminal domain"/>
    <property type="match status" value="1"/>
</dbReference>
<comment type="caution">
    <text evidence="9">The sequence shown here is derived from an EMBL/GenBank/DDBJ whole genome shotgun (WGS) entry which is preliminary data.</text>
</comment>
<keyword evidence="3 6" id="KW-0285">Flavoprotein</keyword>
<feature type="domain" description="Glucose-methanol-choline oxidoreductase N-terminal" evidence="8">
    <location>
        <begin position="251"/>
        <end position="265"/>
    </location>
</feature>
<comment type="similarity">
    <text evidence="2 6">Belongs to the GMC oxidoreductase family.</text>
</comment>
<sequence length="523" mass="56398">MPAYDYVIVGAGSAGCVLAARLSEDPAVRVLLLEAGGPDRRREFRVPLAYSRLFRTEYDWNYTTAKQAAMNDREMYWPRGRTLGGSSSLNGQMWVRGHRRDYDDWGIPGWSYDEVLPCFRRAERRRGTNTGDVYGTAGPLWIQELRDPNPATAAFLEACAEVGMDRLGELNDPDNEGYGPAPVTQRRGRRWSVADGYLRPAMRRPNLTVVTGGLARRVVIEDGRATGVEYSGPGGTRTVEHAAREVILSAGAIGSPQLLMASGVGDPDDLRAAGIEPVRELPAVGANLQDHLVVCLFAHCSRPITLFRAESPWQRARYALFRRGPLSSNVGEAAAFLRSSNAELAPDLEIVFVPAAFIDHGLTPSPGHGLTLGVVLLRPESRGRIRPAGPDPAEPPVIDPAYLTAEGDLARLVTGLKAARRLLATEAMSGLCGEPMAPWHGGESDEELAGNVREHGQTLYHPAGTCRMGVDAGSVVDPSLRVRGIAGLRVADVSIMPALNRGHTHAPAVMIGEKASDLIRSGS</sequence>
<evidence type="ECO:0000313" key="9">
    <source>
        <dbReference type="EMBL" id="RJL34452.1"/>
    </source>
</evidence>
<dbReference type="Proteomes" id="UP000265768">
    <property type="component" value="Unassembled WGS sequence"/>
</dbReference>
<dbReference type="PROSITE" id="PS00624">
    <property type="entry name" value="GMC_OXRED_2"/>
    <property type="match status" value="1"/>
</dbReference>
<dbReference type="GO" id="GO:0016614">
    <property type="term" value="F:oxidoreductase activity, acting on CH-OH group of donors"/>
    <property type="evidence" value="ECO:0007669"/>
    <property type="project" value="InterPro"/>
</dbReference>
<dbReference type="Gene3D" id="3.50.50.60">
    <property type="entry name" value="FAD/NAD(P)-binding domain"/>
    <property type="match status" value="1"/>
</dbReference>
<proteinExistence type="inferred from homology"/>
<dbReference type="AlphaFoldDB" id="A0A3A4BI19"/>
<dbReference type="GO" id="GO:0050660">
    <property type="term" value="F:flavin adenine dinucleotide binding"/>
    <property type="evidence" value="ECO:0007669"/>
    <property type="project" value="InterPro"/>
</dbReference>
<feature type="domain" description="Glucose-methanol-choline oxidoreductase N-terminal" evidence="7">
    <location>
        <begin position="80"/>
        <end position="103"/>
    </location>
</feature>
<evidence type="ECO:0000256" key="2">
    <source>
        <dbReference type="ARBA" id="ARBA00010790"/>
    </source>
</evidence>
<dbReference type="InterPro" id="IPR012132">
    <property type="entry name" value="GMC_OxRdtase"/>
</dbReference>
<dbReference type="PROSITE" id="PS00623">
    <property type="entry name" value="GMC_OXRED_1"/>
    <property type="match status" value="1"/>
</dbReference>
<evidence type="ECO:0000313" key="10">
    <source>
        <dbReference type="Proteomes" id="UP000265768"/>
    </source>
</evidence>